<dbReference type="EMBL" id="JACOIH010000067">
    <property type="protein sequence ID" value="MBC3940053.1"/>
    <property type="molecule type" value="Genomic_DNA"/>
</dbReference>
<keyword evidence="2" id="KW-1133">Transmembrane helix</keyword>
<keyword evidence="2" id="KW-0472">Membrane</keyword>
<organism evidence="3 4">
    <name type="scientific">Anaerotruncus massiliensis</name>
    <name type="common">ex Togo et al. 2019</name>
    <dbReference type="NCBI Taxonomy" id="1673720"/>
    <lineage>
        <taxon>Bacteria</taxon>
        <taxon>Bacillati</taxon>
        <taxon>Bacillota</taxon>
        <taxon>Clostridia</taxon>
        <taxon>Eubacteriales</taxon>
        <taxon>Oscillospiraceae</taxon>
        <taxon>Anaerotruncus</taxon>
    </lineage>
</organism>
<feature type="region of interest" description="Disordered" evidence="1">
    <location>
        <begin position="101"/>
        <end position="127"/>
    </location>
</feature>
<accession>A0ABR7AHX4</accession>
<comment type="caution">
    <text evidence="3">The sequence shown here is derived from an EMBL/GenBank/DDBJ whole genome shotgun (WGS) entry which is preliminary data.</text>
</comment>
<dbReference type="RefSeq" id="WP_199724053.1">
    <property type="nucleotide sequence ID" value="NZ_JACOIH010000067.1"/>
</dbReference>
<gene>
    <name evidence="3" type="ORF">H8R05_14190</name>
</gene>
<proteinExistence type="predicted"/>
<reference evidence="3 4" key="1">
    <citation type="submission" date="2020-08" db="EMBL/GenBank/DDBJ databases">
        <authorList>
            <person name="Liu C."/>
            <person name="Sun Q."/>
        </authorList>
    </citation>
    <scope>NUCLEOTIDE SEQUENCE [LARGE SCALE GENOMIC DNA]</scope>
    <source>
        <strain evidence="3 4">22A2-44</strain>
    </source>
</reference>
<keyword evidence="4" id="KW-1185">Reference proteome</keyword>
<feature type="non-terminal residue" evidence="3">
    <location>
        <position position="1"/>
    </location>
</feature>
<protein>
    <submittedName>
        <fullName evidence="3">Uncharacterized protein</fullName>
    </submittedName>
</protein>
<dbReference type="Proteomes" id="UP000602181">
    <property type="component" value="Unassembled WGS sequence"/>
</dbReference>
<sequence length="146" mass="16020">LGVRYSIPDPLTPETAAEARAELVLPSPPGRMEEVVGTVPLALSLPQPEAMPADGAPQKDGKSPLPMLLRWAGILGGVLLGLAVLLLAVRAVLRARYRKMRRRRRSVNRAAPPQARPRPRPETFIDVRTGKDAKDKIRIIDVEELK</sequence>
<evidence type="ECO:0000256" key="1">
    <source>
        <dbReference type="SAM" id="MobiDB-lite"/>
    </source>
</evidence>
<keyword evidence="2" id="KW-0812">Transmembrane</keyword>
<evidence type="ECO:0000256" key="2">
    <source>
        <dbReference type="SAM" id="Phobius"/>
    </source>
</evidence>
<feature type="transmembrane region" description="Helical" evidence="2">
    <location>
        <begin position="71"/>
        <end position="93"/>
    </location>
</feature>
<evidence type="ECO:0000313" key="4">
    <source>
        <dbReference type="Proteomes" id="UP000602181"/>
    </source>
</evidence>
<evidence type="ECO:0000313" key="3">
    <source>
        <dbReference type="EMBL" id="MBC3940053.1"/>
    </source>
</evidence>
<name>A0ABR7AHX4_9FIRM</name>